<feature type="coiled-coil region" evidence="1">
    <location>
        <begin position="12"/>
        <end position="46"/>
    </location>
</feature>
<protein>
    <submittedName>
        <fullName evidence="3">Uncharacterized protein</fullName>
    </submittedName>
</protein>
<proteinExistence type="predicted"/>
<feature type="region of interest" description="Disordered" evidence="2">
    <location>
        <begin position="50"/>
        <end position="86"/>
    </location>
</feature>
<dbReference type="Proteomes" id="UP001516023">
    <property type="component" value="Unassembled WGS sequence"/>
</dbReference>
<sequence>MMGSNNNNPSELDLIKKECSEMIAVLKELHEEETNLRKENEILAQQAVLAGSKGGLDGAKKKGRKKPAPASKKTEDLKSTGENDGS</sequence>
<accession>A0ABD3QUU1</accession>
<evidence type="ECO:0000256" key="2">
    <source>
        <dbReference type="SAM" id="MobiDB-lite"/>
    </source>
</evidence>
<dbReference type="AlphaFoldDB" id="A0ABD3QUU1"/>
<gene>
    <name evidence="3" type="ORF">HJC23_006399</name>
</gene>
<name>A0ABD3QUU1_9STRA</name>
<dbReference type="EMBL" id="JABMIG020000010">
    <property type="protein sequence ID" value="KAL3804008.1"/>
    <property type="molecule type" value="Genomic_DNA"/>
</dbReference>
<evidence type="ECO:0000256" key="1">
    <source>
        <dbReference type="SAM" id="Coils"/>
    </source>
</evidence>
<comment type="caution">
    <text evidence="3">The sequence shown here is derived from an EMBL/GenBank/DDBJ whole genome shotgun (WGS) entry which is preliminary data.</text>
</comment>
<evidence type="ECO:0000313" key="3">
    <source>
        <dbReference type="EMBL" id="KAL3804008.1"/>
    </source>
</evidence>
<feature type="compositionally biased region" description="Basic and acidic residues" evidence="2">
    <location>
        <begin position="72"/>
        <end position="86"/>
    </location>
</feature>
<keyword evidence="4" id="KW-1185">Reference proteome</keyword>
<keyword evidence="1" id="KW-0175">Coiled coil</keyword>
<reference evidence="3 4" key="1">
    <citation type="journal article" date="2020" name="G3 (Bethesda)">
        <title>Improved Reference Genome for Cyclotella cryptica CCMP332, a Model for Cell Wall Morphogenesis, Salinity Adaptation, and Lipid Production in Diatoms (Bacillariophyta).</title>
        <authorList>
            <person name="Roberts W.R."/>
            <person name="Downey K.M."/>
            <person name="Ruck E.C."/>
            <person name="Traller J.C."/>
            <person name="Alverson A.J."/>
        </authorList>
    </citation>
    <scope>NUCLEOTIDE SEQUENCE [LARGE SCALE GENOMIC DNA]</scope>
    <source>
        <strain evidence="3 4">CCMP332</strain>
    </source>
</reference>
<evidence type="ECO:0000313" key="4">
    <source>
        <dbReference type="Proteomes" id="UP001516023"/>
    </source>
</evidence>
<organism evidence="3 4">
    <name type="scientific">Cyclotella cryptica</name>
    <dbReference type="NCBI Taxonomy" id="29204"/>
    <lineage>
        <taxon>Eukaryota</taxon>
        <taxon>Sar</taxon>
        <taxon>Stramenopiles</taxon>
        <taxon>Ochrophyta</taxon>
        <taxon>Bacillariophyta</taxon>
        <taxon>Coscinodiscophyceae</taxon>
        <taxon>Thalassiosirophycidae</taxon>
        <taxon>Stephanodiscales</taxon>
        <taxon>Stephanodiscaceae</taxon>
        <taxon>Cyclotella</taxon>
    </lineage>
</organism>